<dbReference type="Proteomes" id="UP000054032">
    <property type="component" value="Unassembled WGS sequence"/>
</dbReference>
<proteinExistence type="predicted"/>
<evidence type="ECO:0000313" key="3">
    <source>
        <dbReference type="Proteomes" id="UP000054032"/>
    </source>
</evidence>
<keyword evidence="3" id="KW-1185">Reference proteome</keyword>
<dbReference type="HOGENOM" id="CLU_171219_0_0_1"/>
<dbReference type="Pfam" id="PF01822">
    <property type="entry name" value="WSC"/>
    <property type="match status" value="1"/>
</dbReference>
<evidence type="ECO:0000259" key="1">
    <source>
        <dbReference type="PROSITE" id="PS51212"/>
    </source>
</evidence>
<feature type="domain" description="WSC" evidence="1">
    <location>
        <begin position="24"/>
        <end position="112"/>
    </location>
</feature>
<organism evidence="2 3">
    <name type="scientific">Bipolaris oryzae ATCC 44560</name>
    <dbReference type="NCBI Taxonomy" id="930090"/>
    <lineage>
        <taxon>Eukaryota</taxon>
        <taxon>Fungi</taxon>
        <taxon>Dikarya</taxon>
        <taxon>Ascomycota</taxon>
        <taxon>Pezizomycotina</taxon>
        <taxon>Dothideomycetes</taxon>
        <taxon>Pleosporomycetidae</taxon>
        <taxon>Pleosporales</taxon>
        <taxon>Pleosporineae</taxon>
        <taxon>Pleosporaceae</taxon>
        <taxon>Bipolaris</taxon>
    </lineage>
</organism>
<dbReference type="RefSeq" id="XP_007682464.1">
    <property type="nucleotide sequence ID" value="XM_007684274.1"/>
</dbReference>
<gene>
    <name evidence="2" type="ORF">COCMIDRAFT_80027</name>
</gene>
<accession>W6ZUI3</accession>
<protein>
    <recommendedName>
        <fullName evidence="1">WSC domain-containing protein</fullName>
    </recommendedName>
</protein>
<dbReference type="SMART" id="SM00321">
    <property type="entry name" value="WSC"/>
    <property type="match status" value="1"/>
</dbReference>
<dbReference type="InterPro" id="IPR002889">
    <property type="entry name" value="WSC_carb-bd"/>
</dbReference>
<name>W6ZUI3_COCMI</name>
<dbReference type="AlphaFoldDB" id="W6ZUI3"/>
<evidence type="ECO:0000313" key="2">
    <source>
        <dbReference type="EMBL" id="EUC51169.1"/>
    </source>
</evidence>
<dbReference type="GeneID" id="19125586"/>
<reference evidence="2 3" key="1">
    <citation type="journal article" date="2013" name="PLoS Genet.">
        <title>Comparative genome structure, secondary metabolite, and effector coding capacity across Cochliobolus pathogens.</title>
        <authorList>
            <person name="Condon B.J."/>
            <person name="Leng Y."/>
            <person name="Wu D."/>
            <person name="Bushley K.E."/>
            <person name="Ohm R.A."/>
            <person name="Otillar R."/>
            <person name="Martin J."/>
            <person name="Schackwitz W."/>
            <person name="Grimwood J."/>
            <person name="MohdZainudin N."/>
            <person name="Xue C."/>
            <person name="Wang R."/>
            <person name="Manning V.A."/>
            <person name="Dhillon B."/>
            <person name="Tu Z.J."/>
            <person name="Steffenson B.J."/>
            <person name="Salamov A."/>
            <person name="Sun H."/>
            <person name="Lowry S."/>
            <person name="LaButti K."/>
            <person name="Han J."/>
            <person name="Copeland A."/>
            <person name="Lindquist E."/>
            <person name="Barry K."/>
            <person name="Schmutz J."/>
            <person name="Baker S.E."/>
            <person name="Ciuffetti L.M."/>
            <person name="Grigoriev I.V."/>
            <person name="Zhong S."/>
            <person name="Turgeon B.G."/>
        </authorList>
    </citation>
    <scope>NUCLEOTIDE SEQUENCE [LARGE SCALE GENOMIC DNA]</scope>
    <source>
        <strain evidence="2 3">ATCC 44560</strain>
    </source>
</reference>
<dbReference type="OrthoDB" id="3690319at2759"/>
<dbReference type="KEGG" id="bor:COCMIDRAFT_80027"/>
<sequence>MKEQQHLETERDLQRQVDTCKSNTWRYEGCYRDSERRVLSLMSEAADMTREKCAATCTKYKYYGVEFARYCFCGNSFEAPTEQIAESNCNTKCVGSSDMCGGGWALSMHAKEV</sequence>
<dbReference type="EMBL" id="KI963919">
    <property type="protein sequence ID" value="EUC51169.1"/>
    <property type="molecule type" value="Genomic_DNA"/>
</dbReference>
<dbReference type="PROSITE" id="PS51212">
    <property type="entry name" value="WSC"/>
    <property type="match status" value="1"/>
</dbReference>